<gene>
    <name evidence="1" type="ORF">BKA55DRAFT_487622</name>
</gene>
<feature type="non-terminal residue" evidence="1">
    <location>
        <position position="1"/>
    </location>
</feature>
<dbReference type="AlphaFoldDB" id="A0A9P9FWQ1"/>
<accession>A0A9P9FWQ1</accession>
<organism evidence="1 2">
    <name type="scientific">Fusarium redolens</name>
    <dbReference type="NCBI Taxonomy" id="48865"/>
    <lineage>
        <taxon>Eukaryota</taxon>
        <taxon>Fungi</taxon>
        <taxon>Dikarya</taxon>
        <taxon>Ascomycota</taxon>
        <taxon>Pezizomycotina</taxon>
        <taxon>Sordariomycetes</taxon>
        <taxon>Hypocreomycetidae</taxon>
        <taxon>Hypocreales</taxon>
        <taxon>Nectriaceae</taxon>
        <taxon>Fusarium</taxon>
        <taxon>Fusarium redolens species complex</taxon>
    </lineage>
</organism>
<dbReference type="GeneID" id="70216190"/>
<dbReference type="RefSeq" id="XP_046041415.1">
    <property type="nucleotide sequence ID" value="XM_046186236.1"/>
</dbReference>
<comment type="caution">
    <text evidence="1">The sequence shown here is derived from an EMBL/GenBank/DDBJ whole genome shotgun (WGS) entry which is preliminary data.</text>
</comment>
<dbReference type="OrthoDB" id="448455at2759"/>
<sequence>GRTALHHGVISGKLTKEALCCLRDEFQLSTELLDAQGKTPLAYAVEKGQEYHHPDMFEPD</sequence>
<reference evidence="1" key="1">
    <citation type="journal article" date="2021" name="Nat. Commun.">
        <title>Genetic determinants of endophytism in the Arabidopsis root mycobiome.</title>
        <authorList>
            <person name="Mesny F."/>
            <person name="Miyauchi S."/>
            <person name="Thiergart T."/>
            <person name="Pickel B."/>
            <person name="Atanasova L."/>
            <person name="Karlsson M."/>
            <person name="Huettel B."/>
            <person name="Barry K.W."/>
            <person name="Haridas S."/>
            <person name="Chen C."/>
            <person name="Bauer D."/>
            <person name="Andreopoulos W."/>
            <person name="Pangilinan J."/>
            <person name="LaButti K."/>
            <person name="Riley R."/>
            <person name="Lipzen A."/>
            <person name="Clum A."/>
            <person name="Drula E."/>
            <person name="Henrissat B."/>
            <person name="Kohler A."/>
            <person name="Grigoriev I.V."/>
            <person name="Martin F.M."/>
            <person name="Hacquard S."/>
        </authorList>
    </citation>
    <scope>NUCLEOTIDE SEQUENCE</scope>
    <source>
        <strain evidence="1">MPI-CAGE-AT-0023</strain>
    </source>
</reference>
<name>A0A9P9FWQ1_FUSRE</name>
<feature type="non-terminal residue" evidence="1">
    <location>
        <position position="60"/>
    </location>
</feature>
<proteinExistence type="predicted"/>
<dbReference type="Proteomes" id="UP000720189">
    <property type="component" value="Unassembled WGS sequence"/>
</dbReference>
<dbReference type="EMBL" id="JAGMUX010000033">
    <property type="protein sequence ID" value="KAH7208512.1"/>
    <property type="molecule type" value="Genomic_DNA"/>
</dbReference>
<evidence type="ECO:0000313" key="1">
    <source>
        <dbReference type="EMBL" id="KAH7208512.1"/>
    </source>
</evidence>
<keyword evidence="2" id="KW-1185">Reference proteome</keyword>
<evidence type="ECO:0000313" key="2">
    <source>
        <dbReference type="Proteomes" id="UP000720189"/>
    </source>
</evidence>
<protein>
    <submittedName>
        <fullName evidence="1">Uncharacterized protein</fullName>
    </submittedName>
</protein>